<keyword evidence="2" id="KW-1185">Reference proteome</keyword>
<dbReference type="AlphaFoldDB" id="A0A2H9ZXE2"/>
<protein>
    <submittedName>
        <fullName evidence="1">Uncharacterized protein</fullName>
    </submittedName>
</protein>
<dbReference type="Proteomes" id="UP000236161">
    <property type="component" value="Unassembled WGS sequence"/>
</dbReference>
<name>A0A2H9ZXE2_9ASPA</name>
<sequence>MAHILTLRFLLTSIGKRGNFLRPAANFVVPNGIQADVLARYKPTIDVPTLIQDMKHTSKLIEDALQHFNGTRHILLYYEEIIRNQTVYLLHPTE</sequence>
<organism evidence="1 2">
    <name type="scientific">Apostasia shenzhenica</name>
    <dbReference type="NCBI Taxonomy" id="1088818"/>
    <lineage>
        <taxon>Eukaryota</taxon>
        <taxon>Viridiplantae</taxon>
        <taxon>Streptophyta</taxon>
        <taxon>Embryophyta</taxon>
        <taxon>Tracheophyta</taxon>
        <taxon>Spermatophyta</taxon>
        <taxon>Magnoliopsida</taxon>
        <taxon>Liliopsida</taxon>
        <taxon>Asparagales</taxon>
        <taxon>Orchidaceae</taxon>
        <taxon>Apostasioideae</taxon>
        <taxon>Apostasia</taxon>
    </lineage>
</organism>
<dbReference type="STRING" id="1088818.A0A2H9ZXE2"/>
<evidence type="ECO:0000313" key="2">
    <source>
        <dbReference type="Proteomes" id="UP000236161"/>
    </source>
</evidence>
<dbReference type="EMBL" id="KZ453008">
    <property type="protein sequence ID" value="PKA47932.1"/>
    <property type="molecule type" value="Genomic_DNA"/>
</dbReference>
<proteinExistence type="predicted"/>
<dbReference type="PANTHER" id="PTHR32175:SF9">
    <property type="entry name" value="OS01G0784600 PROTEIN"/>
    <property type="match status" value="1"/>
</dbReference>
<dbReference type="InterPro" id="IPR052796">
    <property type="entry name" value="Nod_factor_sulfotransferase"/>
</dbReference>
<evidence type="ECO:0000313" key="1">
    <source>
        <dbReference type="EMBL" id="PKA47932.1"/>
    </source>
</evidence>
<accession>A0A2H9ZXE2</accession>
<dbReference type="PANTHER" id="PTHR32175">
    <property type="entry name" value="PROTEIN, PUTATIVE, EXPRESSED-RELATED"/>
    <property type="match status" value="1"/>
</dbReference>
<dbReference type="OrthoDB" id="774941at2759"/>
<gene>
    <name evidence="1" type="ORF">AXF42_Ash016278</name>
</gene>
<reference evidence="1 2" key="1">
    <citation type="journal article" date="2017" name="Nature">
        <title>The Apostasia genome and the evolution of orchids.</title>
        <authorList>
            <person name="Zhang G.Q."/>
            <person name="Liu K.W."/>
            <person name="Li Z."/>
            <person name="Lohaus R."/>
            <person name="Hsiao Y.Y."/>
            <person name="Niu S.C."/>
            <person name="Wang J.Y."/>
            <person name="Lin Y.C."/>
            <person name="Xu Q."/>
            <person name="Chen L.J."/>
            <person name="Yoshida K."/>
            <person name="Fujiwara S."/>
            <person name="Wang Z.W."/>
            <person name="Zhang Y.Q."/>
            <person name="Mitsuda N."/>
            <person name="Wang M."/>
            <person name="Liu G.H."/>
            <person name="Pecoraro L."/>
            <person name="Huang H.X."/>
            <person name="Xiao X.J."/>
            <person name="Lin M."/>
            <person name="Wu X.Y."/>
            <person name="Wu W.L."/>
            <person name="Chen Y.Y."/>
            <person name="Chang S.B."/>
            <person name="Sakamoto S."/>
            <person name="Ohme-Takagi M."/>
            <person name="Yagi M."/>
            <person name="Zeng S.J."/>
            <person name="Shen C.Y."/>
            <person name="Yeh C.M."/>
            <person name="Luo Y.B."/>
            <person name="Tsai W.C."/>
            <person name="Van de Peer Y."/>
            <person name="Liu Z.J."/>
        </authorList>
    </citation>
    <scope>NUCLEOTIDE SEQUENCE [LARGE SCALE GENOMIC DNA]</scope>
    <source>
        <strain evidence="2">cv. Shenzhen</strain>
        <tissue evidence="1">Stem</tissue>
    </source>
</reference>